<name>A0A552WU81_9MICO</name>
<keyword evidence="7" id="KW-1278">Translocase</keyword>
<dbReference type="InterPro" id="IPR003593">
    <property type="entry name" value="AAA+_ATPase"/>
</dbReference>
<dbReference type="GO" id="GO:0016020">
    <property type="term" value="C:membrane"/>
    <property type="evidence" value="ECO:0007669"/>
    <property type="project" value="InterPro"/>
</dbReference>
<keyword evidence="8" id="KW-0408">Iron</keyword>
<keyword evidence="6 13" id="KW-0067">ATP-binding</keyword>
<dbReference type="SMART" id="SM00382">
    <property type="entry name" value="AAA"/>
    <property type="match status" value="1"/>
</dbReference>
<dbReference type="PANTHER" id="PTHR42781">
    <property type="entry name" value="SPERMIDINE/PUTRESCINE IMPORT ATP-BINDING PROTEIN POTA"/>
    <property type="match status" value="1"/>
</dbReference>
<dbReference type="PROSITE" id="PS50893">
    <property type="entry name" value="ABC_TRANSPORTER_2"/>
    <property type="match status" value="1"/>
</dbReference>
<evidence type="ECO:0000256" key="3">
    <source>
        <dbReference type="ARBA" id="ARBA00022496"/>
    </source>
</evidence>
<reference evidence="13 14" key="1">
    <citation type="submission" date="2019-07" db="EMBL/GenBank/DDBJ databases">
        <title>Georgenia wutianyii sp. nov. and Georgenia *** sp. nov. isolated from plateau pika (Ochotona curzoniae) in the Qinghai-Tibet plateau of China.</title>
        <authorList>
            <person name="Tian Z."/>
        </authorList>
    </citation>
    <scope>NUCLEOTIDE SEQUENCE [LARGE SCALE GENOMIC DNA]</scope>
    <source>
        <strain evidence="13 14">Z446</strain>
    </source>
</reference>
<keyword evidence="10" id="KW-0472">Membrane</keyword>
<dbReference type="SUPFAM" id="SSF52540">
    <property type="entry name" value="P-loop containing nucleoside triphosphate hydrolases"/>
    <property type="match status" value="1"/>
</dbReference>
<dbReference type="Pfam" id="PF00005">
    <property type="entry name" value="ABC_tran"/>
    <property type="match status" value="1"/>
</dbReference>
<gene>
    <name evidence="13" type="ORF">FJ693_06675</name>
</gene>
<evidence type="ECO:0000256" key="11">
    <source>
        <dbReference type="ARBA" id="ARBA00066388"/>
    </source>
</evidence>
<keyword evidence="2" id="KW-1003">Cell membrane</keyword>
<keyword evidence="4" id="KW-0997">Cell inner membrane</keyword>
<evidence type="ECO:0000256" key="10">
    <source>
        <dbReference type="ARBA" id="ARBA00023136"/>
    </source>
</evidence>
<dbReference type="CDD" id="cd03259">
    <property type="entry name" value="ABC_Carb_Solutes_like"/>
    <property type="match status" value="1"/>
</dbReference>
<dbReference type="InterPro" id="IPR017871">
    <property type="entry name" value="ABC_transporter-like_CS"/>
</dbReference>
<protein>
    <recommendedName>
        <fullName evidence="11">ABC-type quaternary amine transporter</fullName>
        <ecNumber evidence="11">7.6.2.9</ecNumber>
    </recommendedName>
</protein>
<dbReference type="GO" id="GO:0015418">
    <property type="term" value="F:ABC-type quaternary ammonium compound transporting activity"/>
    <property type="evidence" value="ECO:0007669"/>
    <property type="project" value="UniProtKB-EC"/>
</dbReference>
<evidence type="ECO:0000256" key="9">
    <source>
        <dbReference type="ARBA" id="ARBA00023065"/>
    </source>
</evidence>
<keyword evidence="5" id="KW-0547">Nucleotide-binding</keyword>
<sequence>MKRLQVRGLRKSFGTTPVLRGVDLDVPSGALAAVLGPSGCGKTTLLRVVAGFEGADAGEVRVGSRVVTGPGVAVPPERRRVGIVPQEGALFPHLSVAENVAFGLPRRGAGARRRSARVAELLELVGLADLAARMPAELSGGQQQRVALARALAPDPDVVLLDEPFSALDAGLRAALREDVRAALQATGATGVLVTHDQEEALSMADVVAVMRAGVVVQQAAPRDLYLAPADLDVATFVGEAVVLPARVEEGVATTALGRLALLRGPVGDGGTGRVVLRPEQLHLVRAGRGGVRATVIGSTFYGHDASVRLEVPGPDGERLPVLCRTQGPLPEVDEVGVIVAGPVSFFADA</sequence>
<dbReference type="PROSITE" id="PS00211">
    <property type="entry name" value="ABC_TRANSPORTER_1"/>
    <property type="match status" value="1"/>
</dbReference>
<evidence type="ECO:0000256" key="8">
    <source>
        <dbReference type="ARBA" id="ARBA00023004"/>
    </source>
</evidence>
<dbReference type="InterPro" id="IPR050093">
    <property type="entry name" value="ABC_SmlMolc_Importer"/>
</dbReference>
<dbReference type="Proteomes" id="UP000318693">
    <property type="component" value="Unassembled WGS sequence"/>
</dbReference>
<dbReference type="InterPro" id="IPR003439">
    <property type="entry name" value="ABC_transporter-like_ATP-bd"/>
</dbReference>
<evidence type="ECO:0000313" key="13">
    <source>
        <dbReference type="EMBL" id="TRW46119.1"/>
    </source>
</evidence>
<comment type="caution">
    <text evidence="13">The sequence shown here is derived from an EMBL/GenBank/DDBJ whole genome shotgun (WGS) entry which is preliminary data.</text>
</comment>
<evidence type="ECO:0000256" key="2">
    <source>
        <dbReference type="ARBA" id="ARBA00022475"/>
    </source>
</evidence>
<dbReference type="InterPro" id="IPR008995">
    <property type="entry name" value="Mo/tungstate-bd_C_term_dom"/>
</dbReference>
<dbReference type="Gene3D" id="3.40.50.300">
    <property type="entry name" value="P-loop containing nucleotide triphosphate hydrolases"/>
    <property type="match status" value="1"/>
</dbReference>
<evidence type="ECO:0000256" key="7">
    <source>
        <dbReference type="ARBA" id="ARBA00022967"/>
    </source>
</evidence>
<keyword evidence="1" id="KW-0813">Transport</keyword>
<evidence type="ECO:0000259" key="12">
    <source>
        <dbReference type="PROSITE" id="PS50893"/>
    </source>
</evidence>
<evidence type="ECO:0000313" key="14">
    <source>
        <dbReference type="Proteomes" id="UP000318693"/>
    </source>
</evidence>
<proteinExistence type="predicted"/>
<dbReference type="RefSeq" id="WP_143417753.1">
    <property type="nucleotide sequence ID" value="NZ_VJXR01000013.1"/>
</dbReference>
<evidence type="ECO:0000256" key="4">
    <source>
        <dbReference type="ARBA" id="ARBA00022519"/>
    </source>
</evidence>
<dbReference type="EC" id="7.6.2.9" evidence="11"/>
<evidence type="ECO:0000256" key="6">
    <source>
        <dbReference type="ARBA" id="ARBA00022840"/>
    </source>
</evidence>
<dbReference type="InterPro" id="IPR027417">
    <property type="entry name" value="P-loop_NTPase"/>
</dbReference>
<dbReference type="GO" id="GO:0005524">
    <property type="term" value="F:ATP binding"/>
    <property type="evidence" value="ECO:0007669"/>
    <property type="project" value="UniProtKB-KW"/>
</dbReference>
<dbReference type="GO" id="GO:0016887">
    <property type="term" value="F:ATP hydrolysis activity"/>
    <property type="evidence" value="ECO:0007669"/>
    <property type="project" value="InterPro"/>
</dbReference>
<dbReference type="PANTHER" id="PTHR42781:SF5">
    <property type="entry name" value="PUTRESCINE TRANSPORT ATP-BINDING PROTEIN POTG"/>
    <property type="match status" value="1"/>
</dbReference>
<organism evidence="13 14">
    <name type="scientific">Georgenia yuyongxinii</name>
    <dbReference type="NCBI Taxonomy" id="2589797"/>
    <lineage>
        <taxon>Bacteria</taxon>
        <taxon>Bacillati</taxon>
        <taxon>Actinomycetota</taxon>
        <taxon>Actinomycetes</taxon>
        <taxon>Micrococcales</taxon>
        <taxon>Bogoriellaceae</taxon>
        <taxon>Georgenia</taxon>
    </lineage>
</organism>
<feature type="domain" description="ABC transporter" evidence="12">
    <location>
        <begin position="4"/>
        <end position="238"/>
    </location>
</feature>
<evidence type="ECO:0000256" key="5">
    <source>
        <dbReference type="ARBA" id="ARBA00022741"/>
    </source>
</evidence>
<keyword evidence="3" id="KW-0410">Iron transport</keyword>
<keyword evidence="14" id="KW-1185">Reference proteome</keyword>
<accession>A0A552WU81</accession>
<dbReference type="InterPro" id="IPR015853">
    <property type="entry name" value="ABC_transpr_FbpC"/>
</dbReference>
<dbReference type="GO" id="GO:0015408">
    <property type="term" value="F:ABC-type ferric iron transporter activity"/>
    <property type="evidence" value="ECO:0007669"/>
    <property type="project" value="InterPro"/>
</dbReference>
<keyword evidence="9" id="KW-0406">Ion transport</keyword>
<evidence type="ECO:0000256" key="1">
    <source>
        <dbReference type="ARBA" id="ARBA00022448"/>
    </source>
</evidence>
<dbReference type="SUPFAM" id="SSF50331">
    <property type="entry name" value="MOP-like"/>
    <property type="match status" value="1"/>
</dbReference>
<dbReference type="FunFam" id="3.40.50.300:FF:000425">
    <property type="entry name" value="Probable ABC transporter, ATP-binding subunit"/>
    <property type="match status" value="1"/>
</dbReference>
<dbReference type="AlphaFoldDB" id="A0A552WU81"/>
<dbReference type="EMBL" id="VJXR01000013">
    <property type="protein sequence ID" value="TRW46119.1"/>
    <property type="molecule type" value="Genomic_DNA"/>
</dbReference>